<feature type="region of interest" description="Disordered" evidence="8">
    <location>
        <begin position="1556"/>
        <end position="1589"/>
    </location>
</feature>
<dbReference type="SUPFAM" id="SSF52540">
    <property type="entry name" value="P-loop containing nucleoside triphosphate hydrolases"/>
    <property type="match status" value="3"/>
</dbReference>
<dbReference type="PANTHER" id="PTHR21610:SF9">
    <property type="entry name" value="VON WILLEBRAND FACTOR A DOMAIN-CONTAINING PROTEIN 8"/>
    <property type="match status" value="1"/>
</dbReference>
<dbReference type="PhylomeDB" id="A0A0D2U3W7"/>
<comment type="function">
    <text evidence="6">Exhibits ATPase activity in vitro.</text>
</comment>
<organism evidence="10 11">
    <name type="scientific">Capsaspora owczarzaki (strain ATCC 30864)</name>
    <dbReference type="NCBI Taxonomy" id="595528"/>
    <lineage>
        <taxon>Eukaryota</taxon>
        <taxon>Filasterea</taxon>
        <taxon>Capsaspora</taxon>
    </lineage>
</organism>
<dbReference type="InterPro" id="IPR011704">
    <property type="entry name" value="ATPase_dyneun-rel_AAA"/>
</dbReference>
<feature type="domain" description="VWFA" evidence="9">
    <location>
        <begin position="1727"/>
        <end position="1941"/>
    </location>
</feature>
<dbReference type="PANTHER" id="PTHR21610">
    <property type="entry name" value="VON WILLEBRAND FACTOR A DOMAIN-CONTAINING PROTEIN 8"/>
    <property type="match status" value="1"/>
</dbReference>
<dbReference type="GO" id="GO:0005739">
    <property type="term" value="C:mitochondrion"/>
    <property type="evidence" value="ECO:0007669"/>
    <property type="project" value="UniProtKB-SubCell"/>
</dbReference>
<feature type="compositionally biased region" description="Low complexity" evidence="8">
    <location>
        <begin position="1793"/>
        <end position="1812"/>
    </location>
</feature>
<dbReference type="EMBL" id="KE346361">
    <property type="protein sequence ID" value="KJE89891.1"/>
    <property type="molecule type" value="Genomic_DNA"/>
</dbReference>
<reference evidence="11" key="1">
    <citation type="submission" date="2011-02" db="EMBL/GenBank/DDBJ databases">
        <title>The Genome Sequence of Capsaspora owczarzaki ATCC 30864.</title>
        <authorList>
            <person name="Russ C."/>
            <person name="Cuomo C."/>
            <person name="Burger G."/>
            <person name="Gray M.W."/>
            <person name="Holland P.W.H."/>
            <person name="King N."/>
            <person name="Lang F.B.F."/>
            <person name="Roger A.J."/>
            <person name="Ruiz-Trillo I."/>
            <person name="Young S.K."/>
            <person name="Zeng Q."/>
            <person name="Gargeya S."/>
            <person name="Alvarado L."/>
            <person name="Berlin A."/>
            <person name="Chapman S.B."/>
            <person name="Chen Z."/>
            <person name="Freedman E."/>
            <person name="Gellesch M."/>
            <person name="Goldberg J."/>
            <person name="Griggs A."/>
            <person name="Gujja S."/>
            <person name="Heilman E."/>
            <person name="Heiman D."/>
            <person name="Howarth C."/>
            <person name="Mehta T."/>
            <person name="Neiman D."/>
            <person name="Pearson M."/>
            <person name="Roberts A."/>
            <person name="Saif S."/>
            <person name="Shea T."/>
            <person name="Shenoy N."/>
            <person name="Sisk P."/>
            <person name="Stolte C."/>
            <person name="Sykes S."/>
            <person name="White J."/>
            <person name="Yandava C."/>
            <person name="Haas B."/>
            <person name="Nusbaum C."/>
            <person name="Birren B."/>
        </authorList>
    </citation>
    <scope>NUCLEOTIDE SEQUENCE</scope>
    <source>
        <strain evidence="11">ATCC 30864</strain>
    </source>
</reference>
<dbReference type="InterPro" id="IPR002035">
    <property type="entry name" value="VWF_A"/>
</dbReference>
<evidence type="ECO:0000259" key="9">
    <source>
        <dbReference type="PROSITE" id="PS50234"/>
    </source>
</evidence>
<dbReference type="InterPro" id="IPR039891">
    <property type="entry name" value="VWA8"/>
</dbReference>
<dbReference type="PROSITE" id="PS50234">
    <property type="entry name" value="VWFA"/>
    <property type="match status" value="1"/>
</dbReference>
<evidence type="ECO:0000256" key="5">
    <source>
        <dbReference type="ARBA" id="ARBA00023128"/>
    </source>
</evidence>
<keyword evidence="4" id="KW-0809">Transit peptide</keyword>
<dbReference type="GO" id="GO:0016887">
    <property type="term" value="F:ATP hydrolysis activity"/>
    <property type="evidence" value="ECO:0007669"/>
    <property type="project" value="InterPro"/>
</dbReference>
<accession>A0A0D2U3W7</accession>
<keyword evidence="3" id="KW-0067">ATP-binding</keyword>
<dbReference type="Proteomes" id="UP000008743">
    <property type="component" value="Unassembled WGS sequence"/>
</dbReference>
<comment type="subcellular location">
    <subcellularLocation>
        <location evidence="1">Mitochondrion</location>
    </subcellularLocation>
</comment>
<name>A0A0D2U3W7_CAPO3</name>
<evidence type="ECO:0000256" key="1">
    <source>
        <dbReference type="ARBA" id="ARBA00004173"/>
    </source>
</evidence>
<evidence type="ECO:0000256" key="6">
    <source>
        <dbReference type="ARBA" id="ARBA00055988"/>
    </source>
</evidence>
<feature type="compositionally biased region" description="Basic and acidic residues" evidence="8">
    <location>
        <begin position="1813"/>
        <end position="1826"/>
    </location>
</feature>
<keyword evidence="11" id="KW-1185">Reference proteome</keyword>
<evidence type="ECO:0000313" key="10">
    <source>
        <dbReference type="EMBL" id="KJE89891.1"/>
    </source>
</evidence>
<dbReference type="InterPro" id="IPR036465">
    <property type="entry name" value="vWFA_dom_sf"/>
</dbReference>
<dbReference type="STRING" id="595528.A0A0D2U3W7"/>
<dbReference type="GO" id="GO:0005524">
    <property type="term" value="F:ATP binding"/>
    <property type="evidence" value="ECO:0007669"/>
    <property type="project" value="UniProtKB-KW"/>
</dbReference>
<evidence type="ECO:0000256" key="3">
    <source>
        <dbReference type="ARBA" id="ARBA00022840"/>
    </source>
</evidence>
<evidence type="ECO:0000256" key="8">
    <source>
        <dbReference type="SAM" id="MobiDB-lite"/>
    </source>
</evidence>
<dbReference type="eggNOG" id="KOG1808">
    <property type="taxonomic scope" value="Eukaryota"/>
</dbReference>
<keyword evidence="2" id="KW-0547">Nucleotide-binding</keyword>
<feature type="region of interest" description="Disordered" evidence="8">
    <location>
        <begin position="1782"/>
        <end position="1826"/>
    </location>
</feature>
<keyword evidence="5" id="KW-0496">Mitochondrion</keyword>
<dbReference type="SUPFAM" id="SSF53300">
    <property type="entry name" value="vWA-like"/>
    <property type="match status" value="1"/>
</dbReference>
<dbReference type="Gene3D" id="3.40.50.300">
    <property type="entry name" value="P-loop containing nucleotide triphosphate hydrolases"/>
    <property type="match status" value="3"/>
</dbReference>
<proteinExistence type="predicted"/>
<dbReference type="SMART" id="SM00327">
    <property type="entry name" value="VWA"/>
    <property type="match status" value="1"/>
</dbReference>
<evidence type="ECO:0000256" key="7">
    <source>
        <dbReference type="ARBA" id="ARBA00070377"/>
    </source>
</evidence>
<dbReference type="FunFam" id="3.40.50.300:FF:000587">
    <property type="entry name" value="von Willebrand factor A domain containing 8"/>
    <property type="match status" value="1"/>
</dbReference>
<sequence length="1951" mass="215157">MPLTDPLTPEFVPLHYIQERVRLTSPTMADHLRWMMQKDLLGQDMFLIGPPGPLRRNLAMVYCELTRREVEYVSLSRDTTESDLKQRREIRSGSAHYIDQAAVLAAVHGRILILEGIEKAERNVLPVLNNLLENREMRLEDGRFLVAPQRYDALLKEHSKEELDKWKLVRVSERFRVIALGLPVPRFQGNPLDPPLRSRFQGRDVRLVSFDAALEYAVLSAQRALHALATHQTVAQGLRESTASNRLPEFPMDSINSIANLLALFPALPTAECVHIIYPFTLILGAEAQQLVLDTMKRLKVGGRVLTGYRAGARSATHTADSTVSIKDPYKLETVERLLPGSATAGQASSDGSMPTLDAGFIEVPYHRHVLLSLLRSHAVSDICLVGGKGVGKSLLVRHLATLLGYEVEPIMLYQDMTARDLLQQRTTLPNGDTVWNFSHLINAALHGHLAVLDGIHRLNADTLAMLQRLVQDRDIVLHDGTRLLRHDRFDELCERRNLTPAQLNDRGVRRIHESFRIIALAEPVNLPGWLSPETLSMFHFYALAPLNPVEEAQVIRGMVHQSLSPAVLDKLLDFAHRLRSTATNHTVLSLSASLSTRQLVRICRRLANYPDESLYEAIHRACMSRFLPQLARETLERLLEADNIRPAAAHSPAEAPSSASVLAHGSVSTSTNALETPTSSGRVLVPDVLFYDNPQHTRVMADMLKDLLLGENLLLVSNQGTGKNKVTDRLLHLLGRPREYIQLHRDTTVQTLTLQPTIREGVIEYEDSPLVRAVMLGHVLVVDEADKAPTHVTCVLKALAESGEMALADGRRIVSRAGLRYRQHGDTIDPMFIPMHPDFRMIVLANRPGFPFLGNDFFAALGDMFSCHVMENPDTPSELAMLRQYAPNVSEDVLRRLTAAFNDLRHMVDEGQLTYPYSTRELVNIVRHLEKYPDEGIGNVVRSVFDFDSYDPELRQTLVSTLQRHGIPVGVRVTNVKISSEHPLPAPVSLFTASLDLSDGTQRRSCIVKTERIAIKGPLRVSGTKALPFDHVREARTQAFSEIVREMTIDLMQPNRFCAIAVSPHNGTVHTITDNPVGLYSFPCLPEQITASATAAGTLPNSPAAAEQLATSTTLRVSANHFSHMDLYDLYPFFGARAARELSMVALDGAFAGCVLILERNEMSLSLVAPHLGTVHTLSFDSPLQASFGRMARLRSLLNPARPGGTNAEPMAAATLVSTLAASHGLVAVYRAGLPHMDVLDLIGNEVTSVELPSKLVRVDVLYDKSANSAPVWLVRCDRDADTAEPTDYILDFAQLQKRDRRVKMHPLLSPIAVAPTPEVLLPANPLHARRVTSHLPAALAANVILHATGTAPSASSASVGPALVSLDDSSFVSTVVFGAASGSKKATRFSATNWTYLRESSQPSTAQLVVDLASLEAARSPATSSSMLALTAASRDGLEVLEAVDLARQSYREIDLSRNESDTGNRLDNSTTRALEDRIAVRKVLRDESPAGMRVVGMATLPNGWVAALHADGLIRIVETDLASLERSLHTWRLMVGRPAEERSREVRITIDRPSGKDVTSPKHGKVDPKNEPHVGGNQWAGGTGGRDTAGLGGKGGPYRLDAGHTVHQVPQVEKDAVPPEVSAAAREMGRQAFEKRLAELNMSEHDAELYEKFAIRVRKEVRELRVTLNSVEAKGQERVWLKNQTMGDIDDNRLIEGLTGEKNIYRRRGEQLPEPGAPQQHPKRMRFVMDVSGSMYRFNGFDGRLDRMLEAALMIMESFAGFEHKFSYELIGHSGDGPDIQFVPMQDAPSRSSSYGSTKKSTSSSTGSSLEEHGSRGKMPKTDKDRLRILQTMHAHAQYCISGDHTLEATRLAVDTLAKVEEADDRLVVVLSDANLDRYGIRPSVLANAMNAHENVNAFAVFIGSLGDQADFLAKNLPLGKGFVCMNTADIPKVMKQIFTTTMLQSRL</sequence>
<evidence type="ECO:0000256" key="4">
    <source>
        <dbReference type="ARBA" id="ARBA00022946"/>
    </source>
</evidence>
<evidence type="ECO:0000256" key="2">
    <source>
        <dbReference type="ARBA" id="ARBA00022741"/>
    </source>
</evidence>
<dbReference type="Pfam" id="PF07728">
    <property type="entry name" value="AAA_5"/>
    <property type="match status" value="3"/>
</dbReference>
<dbReference type="OrthoDB" id="5186at2759"/>
<dbReference type="FunFam" id="3.40.50.300:FF:000663">
    <property type="entry name" value="von Willebrand factor A domain containing 8"/>
    <property type="match status" value="1"/>
</dbReference>
<gene>
    <name evidence="10" type="ORF">CAOG_008496</name>
</gene>
<dbReference type="InParanoid" id="A0A0D2U3W7"/>
<evidence type="ECO:0000313" key="11">
    <source>
        <dbReference type="Proteomes" id="UP000008743"/>
    </source>
</evidence>
<protein>
    <recommendedName>
        <fullName evidence="7">von Willebrand factor A domain-containing protein 8</fullName>
    </recommendedName>
</protein>
<dbReference type="InterPro" id="IPR027417">
    <property type="entry name" value="P-loop_NTPase"/>
</dbReference>